<feature type="domain" description="Borealin C-terminal" evidence="2">
    <location>
        <begin position="191"/>
        <end position="219"/>
    </location>
</feature>
<comment type="caution">
    <text evidence="3">The sequence shown here is derived from an EMBL/GenBank/DDBJ whole genome shotgun (WGS) entry which is preliminary data.</text>
</comment>
<evidence type="ECO:0000313" key="3">
    <source>
        <dbReference type="EMBL" id="KAJ7945347.1"/>
    </source>
</evidence>
<evidence type="ECO:0000259" key="2">
    <source>
        <dbReference type="Pfam" id="PF10512"/>
    </source>
</evidence>
<proteinExistence type="predicted"/>
<feature type="region of interest" description="Disordered" evidence="1">
    <location>
        <begin position="1"/>
        <end position="33"/>
    </location>
</feature>
<dbReference type="PANTHER" id="PTHR37248">
    <property type="entry name" value="TRANSLATION INITIATION FACTOR"/>
    <property type="match status" value="1"/>
</dbReference>
<dbReference type="AlphaFoldDB" id="A0AAD7KT98"/>
<dbReference type="Proteomes" id="UP001163823">
    <property type="component" value="Chromosome 13"/>
</dbReference>
<gene>
    <name evidence="3" type="ORF">O6P43_030421</name>
</gene>
<dbReference type="InterPro" id="IPR046466">
    <property type="entry name" value="Borealin_C"/>
</dbReference>
<evidence type="ECO:0000256" key="1">
    <source>
        <dbReference type="SAM" id="MobiDB-lite"/>
    </source>
</evidence>
<dbReference type="PANTHER" id="PTHR37248:SF1">
    <property type="entry name" value="TRANSLATION INITIATION FACTOR"/>
    <property type="match status" value="1"/>
</dbReference>
<dbReference type="Pfam" id="PF10512">
    <property type="entry name" value="Borealin"/>
    <property type="match status" value="1"/>
</dbReference>
<name>A0AAD7KT98_QUISA</name>
<protein>
    <submittedName>
        <fullName evidence="3">Translation initiation factor</fullName>
    </submittedName>
</protein>
<dbReference type="EMBL" id="JARAOO010000013">
    <property type="protein sequence ID" value="KAJ7945347.1"/>
    <property type="molecule type" value="Genomic_DNA"/>
</dbReference>
<dbReference type="GO" id="GO:0003743">
    <property type="term" value="F:translation initiation factor activity"/>
    <property type="evidence" value="ECO:0007669"/>
    <property type="project" value="UniProtKB-KW"/>
</dbReference>
<evidence type="ECO:0000313" key="4">
    <source>
        <dbReference type="Proteomes" id="UP001163823"/>
    </source>
</evidence>
<sequence>MPRGRARKTVKNTESSTGINENGAENAKEPTVDKQEAEFMDQEVERQGAAIRAIRDLEIEHLLTKLHLLRSYLNKDQLQTPALQFFEQSLPNLSVISDTENKQFEVQWSDKDADLSIASLLHRLSMAYPDCSAAMPPLSGFQFSSKAVKTSFLGADNLHIKDFVLEEPPDTQTLQMHEALQTPGVSSQRLSIGMTPKTLRQPKHGEMLLSVHGSPLGVYGEDNMEAIIESERVDCWKNLEYFMPGNKLATLRSSGCTTTLTLTVFV</sequence>
<feature type="compositionally biased region" description="Basic residues" evidence="1">
    <location>
        <begin position="1"/>
        <end position="10"/>
    </location>
</feature>
<reference evidence="3" key="1">
    <citation type="journal article" date="2023" name="Science">
        <title>Elucidation of the pathway for biosynthesis of saponin adjuvants from the soapbark tree.</title>
        <authorList>
            <person name="Reed J."/>
            <person name="Orme A."/>
            <person name="El-Demerdash A."/>
            <person name="Owen C."/>
            <person name="Martin L.B.B."/>
            <person name="Misra R.C."/>
            <person name="Kikuchi S."/>
            <person name="Rejzek M."/>
            <person name="Martin A.C."/>
            <person name="Harkess A."/>
            <person name="Leebens-Mack J."/>
            <person name="Louveau T."/>
            <person name="Stephenson M.J."/>
            <person name="Osbourn A."/>
        </authorList>
    </citation>
    <scope>NUCLEOTIDE SEQUENCE</scope>
    <source>
        <strain evidence="3">S10</strain>
    </source>
</reference>
<accession>A0AAD7KT98</accession>
<keyword evidence="3" id="KW-0396">Initiation factor</keyword>
<organism evidence="3 4">
    <name type="scientific">Quillaja saponaria</name>
    <name type="common">Soap bark tree</name>
    <dbReference type="NCBI Taxonomy" id="32244"/>
    <lineage>
        <taxon>Eukaryota</taxon>
        <taxon>Viridiplantae</taxon>
        <taxon>Streptophyta</taxon>
        <taxon>Embryophyta</taxon>
        <taxon>Tracheophyta</taxon>
        <taxon>Spermatophyta</taxon>
        <taxon>Magnoliopsida</taxon>
        <taxon>eudicotyledons</taxon>
        <taxon>Gunneridae</taxon>
        <taxon>Pentapetalae</taxon>
        <taxon>rosids</taxon>
        <taxon>fabids</taxon>
        <taxon>Fabales</taxon>
        <taxon>Quillajaceae</taxon>
        <taxon>Quillaja</taxon>
    </lineage>
</organism>
<keyword evidence="4" id="KW-1185">Reference proteome</keyword>
<keyword evidence="3" id="KW-0648">Protein biosynthesis</keyword>